<feature type="transmembrane region" description="Helical" evidence="1">
    <location>
        <begin position="24"/>
        <end position="40"/>
    </location>
</feature>
<dbReference type="EMBL" id="MN740489">
    <property type="protein sequence ID" value="QHU29421.1"/>
    <property type="molecule type" value="Genomic_DNA"/>
</dbReference>
<organism evidence="2">
    <name type="scientific">viral metagenome</name>
    <dbReference type="NCBI Taxonomy" id="1070528"/>
    <lineage>
        <taxon>unclassified sequences</taxon>
        <taxon>metagenomes</taxon>
        <taxon>organismal metagenomes</taxon>
    </lineage>
</organism>
<keyword evidence="1" id="KW-0472">Membrane</keyword>
<sequence length="49" mass="5874">MPHSEEIAEINNKLKKLERIQKELVAFMMLICFIIFKFLMNKDNRTCSN</sequence>
<evidence type="ECO:0000313" key="2">
    <source>
        <dbReference type="EMBL" id="QHU29421.1"/>
    </source>
</evidence>
<proteinExistence type="predicted"/>
<keyword evidence="1" id="KW-1133">Transmembrane helix</keyword>
<accession>A0A6C0LIC5</accession>
<protein>
    <submittedName>
        <fullName evidence="2">Uncharacterized protein</fullName>
    </submittedName>
</protein>
<keyword evidence="1" id="KW-0812">Transmembrane</keyword>
<evidence type="ECO:0000256" key="1">
    <source>
        <dbReference type="SAM" id="Phobius"/>
    </source>
</evidence>
<reference evidence="2" key="1">
    <citation type="journal article" date="2020" name="Nature">
        <title>Giant virus diversity and host interactions through global metagenomics.</title>
        <authorList>
            <person name="Schulz F."/>
            <person name="Roux S."/>
            <person name="Paez-Espino D."/>
            <person name="Jungbluth S."/>
            <person name="Walsh D.A."/>
            <person name="Denef V.J."/>
            <person name="McMahon K.D."/>
            <person name="Konstantinidis K.T."/>
            <person name="Eloe-Fadrosh E.A."/>
            <person name="Kyrpides N.C."/>
            <person name="Woyke T."/>
        </authorList>
    </citation>
    <scope>NUCLEOTIDE SEQUENCE</scope>
    <source>
        <strain evidence="2">GVMAG-M-3300027804-48</strain>
    </source>
</reference>
<dbReference type="AlphaFoldDB" id="A0A6C0LIC5"/>
<name>A0A6C0LIC5_9ZZZZ</name>